<dbReference type="SUPFAM" id="SSF52833">
    <property type="entry name" value="Thioredoxin-like"/>
    <property type="match status" value="1"/>
</dbReference>
<organism evidence="12 13">
    <name type="scientific">Elaeis guineensis var. tenera</name>
    <name type="common">Oil palm</name>
    <dbReference type="NCBI Taxonomy" id="51953"/>
    <lineage>
        <taxon>Eukaryota</taxon>
        <taxon>Viridiplantae</taxon>
        <taxon>Streptophyta</taxon>
        <taxon>Embryophyta</taxon>
        <taxon>Tracheophyta</taxon>
        <taxon>Spermatophyta</taxon>
        <taxon>Magnoliopsida</taxon>
        <taxon>Liliopsida</taxon>
        <taxon>Arecaceae</taxon>
        <taxon>Arecoideae</taxon>
        <taxon>Cocoseae</taxon>
        <taxon>Elaeidinae</taxon>
        <taxon>Elaeis</taxon>
    </lineage>
</organism>
<dbReference type="Pfam" id="PF00085">
    <property type="entry name" value="Thioredoxin"/>
    <property type="match status" value="1"/>
</dbReference>
<dbReference type="PROSITE" id="PS00194">
    <property type="entry name" value="THIOREDOXIN_1"/>
    <property type="match status" value="1"/>
</dbReference>
<dbReference type="InterPro" id="IPR036249">
    <property type="entry name" value="Thioredoxin-like_sf"/>
</dbReference>
<dbReference type="GO" id="GO:0006950">
    <property type="term" value="P:response to stress"/>
    <property type="evidence" value="ECO:0007669"/>
    <property type="project" value="UniProtKB-ARBA"/>
</dbReference>
<dbReference type="KEGG" id="egu:105053203"/>
<evidence type="ECO:0000256" key="1">
    <source>
        <dbReference type="ARBA" id="ARBA00008987"/>
    </source>
</evidence>
<dbReference type="CDD" id="cd14438">
    <property type="entry name" value="Hip_N"/>
    <property type="match status" value="1"/>
</dbReference>
<dbReference type="PROSITE" id="PS51352">
    <property type="entry name" value="THIOREDOXIN_2"/>
    <property type="match status" value="1"/>
</dbReference>
<evidence type="ECO:0000256" key="10">
    <source>
        <dbReference type="SAM" id="MobiDB-lite"/>
    </source>
</evidence>
<dbReference type="RefSeq" id="XP_010932587.1">
    <property type="nucleotide sequence ID" value="XM_010934285.2"/>
</dbReference>
<dbReference type="Gene3D" id="3.40.30.10">
    <property type="entry name" value="Glutaredoxin"/>
    <property type="match status" value="1"/>
</dbReference>
<evidence type="ECO:0000256" key="5">
    <source>
        <dbReference type="ARBA" id="ARBA00022982"/>
    </source>
</evidence>
<keyword evidence="7" id="KW-0676">Redox-active center</keyword>
<keyword evidence="2" id="KW-0813">Transport</keyword>
<keyword evidence="6" id="KW-1015">Disulfide bond</keyword>
<feature type="region of interest" description="Disordered" evidence="10">
    <location>
        <begin position="234"/>
        <end position="253"/>
    </location>
</feature>
<dbReference type="FunCoup" id="A0A6I9RU32">
    <property type="interactions" value="1105"/>
</dbReference>
<evidence type="ECO:0000313" key="13">
    <source>
        <dbReference type="RefSeq" id="XP_010932587.1"/>
    </source>
</evidence>
<dbReference type="InterPro" id="IPR011990">
    <property type="entry name" value="TPR-like_helical_dom_sf"/>
</dbReference>
<reference evidence="13" key="1">
    <citation type="submission" date="2025-08" db="UniProtKB">
        <authorList>
            <consortium name="RefSeq"/>
        </authorList>
    </citation>
    <scope>IDENTIFICATION</scope>
</reference>
<dbReference type="InterPro" id="IPR019734">
    <property type="entry name" value="TPR_rpt"/>
</dbReference>
<dbReference type="InterPro" id="IPR013766">
    <property type="entry name" value="Thioredoxin_domain"/>
</dbReference>
<evidence type="ECO:0000256" key="8">
    <source>
        <dbReference type="ARBA" id="ARBA00074081"/>
    </source>
</evidence>
<dbReference type="Gene3D" id="1.25.40.10">
    <property type="entry name" value="Tetratricopeptide repeat domain"/>
    <property type="match status" value="1"/>
</dbReference>
<dbReference type="AlphaFoldDB" id="A0A6I9RU32"/>
<dbReference type="Proteomes" id="UP000504607">
    <property type="component" value="Chromosome 10"/>
</dbReference>
<evidence type="ECO:0000256" key="7">
    <source>
        <dbReference type="ARBA" id="ARBA00023284"/>
    </source>
</evidence>
<dbReference type="GO" id="GO:0046983">
    <property type="term" value="F:protein dimerization activity"/>
    <property type="evidence" value="ECO:0007669"/>
    <property type="project" value="InterPro"/>
</dbReference>
<keyword evidence="5" id="KW-0249">Electron transport</keyword>
<dbReference type="SMART" id="SM00028">
    <property type="entry name" value="TPR"/>
    <property type="match status" value="3"/>
</dbReference>
<gene>
    <name evidence="13" type="primary">LOC105053203</name>
</gene>
<dbReference type="GO" id="GO:0000118">
    <property type="term" value="C:histone deacetylase complex"/>
    <property type="evidence" value="ECO:0007669"/>
    <property type="project" value="TreeGrafter"/>
</dbReference>
<dbReference type="GO" id="GO:0016667">
    <property type="term" value="F:oxidoreductase activity, acting on a sulfur group of donors"/>
    <property type="evidence" value="ECO:0007669"/>
    <property type="project" value="UniProtKB-ARBA"/>
</dbReference>
<protein>
    <recommendedName>
        <fullName evidence="8">TPR repeat-containing thioredoxin TDX</fullName>
    </recommendedName>
    <alternativeName>
        <fullName evidence="9">Tetratricoredoxin</fullName>
    </alternativeName>
</protein>
<accession>A0A6I9RU32</accession>
<proteinExistence type="inferred from homology"/>
<keyword evidence="12" id="KW-1185">Reference proteome</keyword>
<comment type="similarity">
    <text evidence="1">Belongs to the thioredoxin family.</text>
</comment>
<dbReference type="InParanoid" id="A0A6I9RU32"/>
<dbReference type="OrthoDB" id="2121326at2759"/>
<dbReference type="CDD" id="cd02947">
    <property type="entry name" value="TRX_family"/>
    <property type="match status" value="1"/>
</dbReference>
<evidence type="ECO:0000259" key="11">
    <source>
        <dbReference type="PROSITE" id="PS51352"/>
    </source>
</evidence>
<dbReference type="InterPro" id="IPR034649">
    <property type="entry name" value="Hip_N"/>
</dbReference>
<dbReference type="InterPro" id="IPR017937">
    <property type="entry name" value="Thioredoxin_CS"/>
</dbReference>
<evidence type="ECO:0000256" key="2">
    <source>
        <dbReference type="ARBA" id="ARBA00022448"/>
    </source>
</evidence>
<evidence type="ECO:0000256" key="9">
    <source>
        <dbReference type="ARBA" id="ARBA00076793"/>
    </source>
</evidence>
<dbReference type="FunFam" id="3.40.30.10:FF:000240">
    <property type="entry name" value="TPR repeat-containing thioredoxin TDX"/>
    <property type="match status" value="1"/>
</dbReference>
<dbReference type="GeneID" id="105053203"/>
<sequence length="372" mass="41644">MDAEKVTQLKAFVSYCKSNPSALHDPSLSFFKDYLQSLGARIPPDVKDKKPNQRAEDALDEDEIVESHIKLDGDVVEPDNDPPQKMGDPSVEVSEESRDAAQMCKAKAVDKIAQGKLDEAIEHLTEAILLNPSSSILYATRASVFVKLKKPNAAIRDADAALQINPDSAKGYKSRGMAKAMLGQWEEAARDLHLASKLDYDEEINLVLKKVERNVHKIEQCRKYERLRKEREMKKIERERQKQHAEAEEHELKDSLASLQDGSVISIHSSKELETKFRAASSLSRLVILYFTATWCGPCRFMAPLYKSLAEKHPKVVFLKVDIDELGVVAQSWNVSSVPTFFFVKNGKEIDKVVGADKSGLEGKILLHAGRS</sequence>
<feature type="domain" description="Thioredoxin" evidence="11">
    <location>
        <begin position="241"/>
        <end position="372"/>
    </location>
</feature>
<evidence type="ECO:0000313" key="12">
    <source>
        <dbReference type="Proteomes" id="UP000504607"/>
    </source>
</evidence>
<dbReference type="SUPFAM" id="SSF48452">
    <property type="entry name" value="TPR-like"/>
    <property type="match status" value="1"/>
</dbReference>
<keyword evidence="3" id="KW-0677">Repeat</keyword>
<evidence type="ECO:0000256" key="4">
    <source>
        <dbReference type="ARBA" id="ARBA00022803"/>
    </source>
</evidence>
<dbReference type="FunFam" id="1.25.40.10:FF:000112">
    <property type="entry name" value="FAM10 family protein"/>
    <property type="match status" value="1"/>
</dbReference>
<dbReference type="Pfam" id="PF18253">
    <property type="entry name" value="HipN"/>
    <property type="match status" value="1"/>
</dbReference>
<evidence type="ECO:0000256" key="3">
    <source>
        <dbReference type="ARBA" id="ARBA00022737"/>
    </source>
</evidence>
<dbReference type="GO" id="GO:0030544">
    <property type="term" value="F:Hsp70 protein binding"/>
    <property type="evidence" value="ECO:0007669"/>
    <property type="project" value="TreeGrafter"/>
</dbReference>
<evidence type="ECO:0000256" key="6">
    <source>
        <dbReference type="ARBA" id="ARBA00023157"/>
    </source>
</evidence>
<dbReference type="PANTHER" id="PTHR45883">
    <property type="entry name" value="HSC70-INTERACTING PROTEIN"/>
    <property type="match status" value="1"/>
</dbReference>
<dbReference type="PANTHER" id="PTHR45883:SF7">
    <property type="entry name" value="TPR REPEAT-CONTAINING THIOREDOXIN TDX"/>
    <property type="match status" value="1"/>
</dbReference>
<dbReference type="Gene3D" id="6.10.250.3420">
    <property type="match status" value="1"/>
</dbReference>
<keyword evidence="4" id="KW-0802">TPR repeat</keyword>
<name>A0A6I9RU32_ELAGV</name>
<dbReference type="FunFam" id="6.10.250.3420:FF:000001">
    <property type="entry name" value="Hsc70-interacting protein-like protein"/>
    <property type="match status" value="1"/>
</dbReference>